<protein>
    <submittedName>
        <fullName evidence="1">Uncharacterized protein</fullName>
    </submittedName>
</protein>
<organism evidence="1 2">
    <name type="scientific">Mucilaginibacter ginkgonis</name>
    <dbReference type="NCBI Taxonomy" id="2682091"/>
    <lineage>
        <taxon>Bacteria</taxon>
        <taxon>Pseudomonadati</taxon>
        <taxon>Bacteroidota</taxon>
        <taxon>Sphingobacteriia</taxon>
        <taxon>Sphingobacteriales</taxon>
        <taxon>Sphingobacteriaceae</taxon>
        <taxon>Mucilaginibacter</taxon>
    </lineage>
</organism>
<dbReference type="AlphaFoldDB" id="A0A6I4I035"/>
<dbReference type="KEGG" id="mgik:GO620_012280"/>
<keyword evidence="2" id="KW-1185">Reference proteome</keyword>
<dbReference type="RefSeq" id="WP_157525651.1">
    <property type="nucleotide sequence ID" value="NZ_CP066775.1"/>
</dbReference>
<reference evidence="1 2" key="1">
    <citation type="submission" date="2020-12" db="EMBL/GenBank/DDBJ databases">
        <title>HMF7856_wgs.fasta genome submission.</title>
        <authorList>
            <person name="Kang H."/>
            <person name="Kim H."/>
            <person name="Joh K."/>
        </authorList>
    </citation>
    <scope>NUCLEOTIDE SEQUENCE [LARGE SCALE GENOMIC DNA]</scope>
    <source>
        <strain evidence="1 2">HMF7856</strain>
    </source>
</reference>
<evidence type="ECO:0000313" key="2">
    <source>
        <dbReference type="Proteomes" id="UP000429232"/>
    </source>
</evidence>
<dbReference type="Proteomes" id="UP000429232">
    <property type="component" value="Chromosome"/>
</dbReference>
<sequence>MITFCDLWEDSAYEFTLRWDGDALAGDHWALVHDHVWYMGCFILYNGV</sequence>
<proteinExistence type="predicted"/>
<name>A0A6I4I035_9SPHI</name>
<gene>
    <name evidence="1" type="ORF">GO620_012280</name>
</gene>
<accession>A0A6I4I035</accession>
<dbReference type="EMBL" id="CP066775">
    <property type="protein sequence ID" value="QQL48951.1"/>
    <property type="molecule type" value="Genomic_DNA"/>
</dbReference>
<evidence type="ECO:0000313" key="1">
    <source>
        <dbReference type="EMBL" id="QQL48951.1"/>
    </source>
</evidence>